<sequence length="50" mass="6045">MMCALCRKCKSGFDNRVCRHFCSAYKRAFERNVERQLDETLFRRLARISK</sequence>
<evidence type="ECO:0008006" key="3">
    <source>
        <dbReference type="Google" id="ProtNLM"/>
    </source>
</evidence>
<dbReference type="RefSeq" id="WP_219965707.1">
    <property type="nucleotide sequence ID" value="NZ_JAGFNZ010000004.1"/>
</dbReference>
<name>A0ABS7DPQ9_9FIRM</name>
<proteinExistence type="predicted"/>
<evidence type="ECO:0000313" key="1">
    <source>
        <dbReference type="EMBL" id="MBW7573300.1"/>
    </source>
</evidence>
<accession>A0ABS7DPQ9</accession>
<organism evidence="1 2">
    <name type="scientific">Caproiciproducens faecalis</name>
    <dbReference type="NCBI Taxonomy" id="2820301"/>
    <lineage>
        <taxon>Bacteria</taxon>
        <taxon>Bacillati</taxon>
        <taxon>Bacillota</taxon>
        <taxon>Clostridia</taxon>
        <taxon>Eubacteriales</taxon>
        <taxon>Acutalibacteraceae</taxon>
        <taxon>Caproiciproducens</taxon>
    </lineage>
</organism>
<reference evidence="1 2" key="1">
    <citation type="submission" date="2021-03" db="EMBL/GenBank/DDBJ databases">
        <title>Caproiciproducens sp. nov. isolated from feces of cow.</title>
        <authorList>
            <person name="Choi J.-Y."/>
        </authorList>
    </citation>
    <scope>NUCLEOTIDE SEQUENCE [LARGE SCALE GENOMIC DNA]</scope>
    <source>
        <strain evidence="1 2">AGMB10547</strain>
    </source>
</reference>
<dbReference type="Proteomes" id="UP000719942">
    <property type="component" value="Unassembled WGS sequence"/>
</dbReference>
<keyword evidence="2" id="KW-1185">Reference proteome</keyword>
<comment type="caution">
    <text evidence="1">The sequence shown here is derived from an EMBL/GenBank/DDBJ whole genome shotgun (WGS) entry which is preliminary data.</text>
</comment>
<dbReference type="EMBL" id="JAGFNZ010000004">
    <property type="protein sequence ID" value="MBW7573300.1"/>
    <property type="molecule type" value="Genomic_DNA"/>
</dbReference>
<evidence type="ECO:0000313" key="2">
    <source>
        <dbReference type="Proteomes" id="UP000719942"/>
    </source>
</evidence>
<protein>
    <recommendedName>
        <fullName evidence="3">Cysteine-rich VLP domain-containing protein</fullName>
    </recommendedName>
</protein>
<gene>
    <name evidence="1" type="ORF">J5W02_10815</name>
</gene>